<dbReference type="PANTHER" id="PTHR46354">
    <property type="entry name" value="DOG1 DOMAIN-CONTAINING PROTEIN"/>
    <property type="match status" value="1"/>
</dbReference>
<dbReference type="EMBL" id="JAIVGD010000023">
    <property type="protein sequence ID" value="KAH0744205.1"/>
    <property type="molecule type" value="Genomic_DNA"/>
</dbReference>
<evidence type="ECO:0000313" key="2">
    <source>
        <dbReference type="EMBL" id="KAH0744205.1"/>
    </source>
</evidence>
<dbReference type="PANTHER" id="PTHR46354:SF12">
    <property type="entry name" value="DNA-BINDING PROTEIN-LIKE PROTEIN"/>
    <property type="match status" value="1"/>
</dbReference>
<dbReference type="InterPro" id="IPR051886">
    <property type="entry name" value="Seed_Dev/Stress_Resp_Reg"/>
</dbReference>
<sequence>MSFQRFYDTWFDQLKEIVRQLSQVPRPATSDQHRELHQQLVQKVVSHIYEYYRVKSIAAKNDILSVYSAPWSTSLERSLHWIAGWRPTTAFHLIYTESSILFESHIIDILRGLRYGDLGDLSPDQLARVSELQCEAVQEENSITDEFNDWQARNPISLFLFFSSYSKATLSFTIIKSQFQDSASEILGLMGDIEGKMEKLVEILEKADKLRMKTIENLVELLTPQQAIEFLIASAHLQFGIRRWGINHDRQRENP</sequence>
<gene>
    <name evidence="2" type="ORF">KY290_032198</name>
</gene>
<evidence type="ECO:0000259" key="1">
    <source>
        <dbReference type="PROSITE" id="PS51806"/>
    </source>
</evidence>
<dbReference type="Pfam" id="PF14144">
    <property type="entry name" value="DOG1"/>
    <property type="match status" value="1"/>
</dbReference>
<evidence type="ECO:0000313" key="3">
    <source>
        <dbReference type="Proteomes" id="UP000826656"/>
    </source>
</evidence>
<accession>A0ABQ7UBG1</accession>
<dbReference type="Proteomes" id="UP000826656">
    <property type="component" value="Unassembled WGS sequence"/>
</dbReference>
<name>A0ABQ7UBG1_SOLTU</name>
<dbReference type="InterPro" id="IPR025422">
    <property type="entry name" value="TGA_domain"/>
</dbReference>
<keyword evidence="3" id="KW-1185">Reference proteome</keyword>
<comment type="caution">
    <text evidence="2">The sequence shown here is derived from an EMBL/GenBank/DDBJ whole genome shotgun (WGS) entry which is preliminary data.</text>
</comment>
<feature type="domain" description="DOG1" evidence="1">
    <location>
        <begin position="1"/>
        <end position="251"/>
    </location>
</feature>
<organism evidence="2 3">
    <name type="scientific">Solanum tuberosum</name>
    <name type="common">Potato</name>
    <dbReference type="NCBI Taxonomy" id="4113"/>
    <lineage>
        <taxon>Eukaryota</taxon>
        <taxon>Viridiplantae</taxon>
        <taxon>Streptophyta</taxon>
        <taxon>Embryophyta</taxon>
        <taxon>Tracheophyta</taxon>
        <taxon>Spermatophyta</taxon>
        <taxon>Magnoliopsida</taxon>
        <taxon>eudicotyledons</taxon>
        <taxon>Gunneridae</taxon>
        <taxon>Pentapetalae</taxon>
        <taxon>asterids</taxon>
        <taxon>lamiids</taxon>
        <taxon>Solanales</taxon>
        <taxon>Solanaceae</taxon>
        <taxon>Solanoideae</taxon>
        <taxon>Solaneae</taxon>
        <taxon>Solanum</taxon>
    </lineage>
</organism>
<protein>
    <recommendedName>
        <fullName evidence="1">DOG1 domain-containing protein</fullName>
    </recommendedName>
</protein>
<reference evidence="2 3" key="1">
    <citation type="journal article" date="2021" name="bioRxiv">
        <title>Chromosome-scale and haplotype-resolved genome assembly of a tetraploid potato cultivar.</title>
        <authorList>
            <person name="Sun H."/>
            <person name="Jiao W.-B."/>
            <person name="Krause K."/>
            <person name="Campoy J.A."/>
            <person name="Goel M."/>
            <person name="Folz-Donahue K."/>
            <person name="Kukat C."/>
            <person name="Huettel B."/>
            <person name="Schneeberger K."/>
        </authorList>
    </citation>
    <scope>NUCLEOTIDE SEQUENCE [LARGE SCALE GENOMIC DNA]</scope>
    <source>
        <strain evidence="2">SolTubOtavaFocal</strain>
        <tissue evidence="2">Leaves</tissue>
    </source>
</reference>
<dbReference type="PROSITE" id="PS51806">
    <property type="entry name" value="DOG1"/>
    <property type="match status" value="1"/>
</dbReference>
<proteinExistence type="predicted"/>